<keyword evidence="4" id="KW-0540">Nuclease</keyword>
<dbReference type="GO" id="GO:0042575">
    <property type="term" value="C:DNA polymerase complex"/>
    <property type="evidence" value="ECO:0007669"/>
    <property type="project" value="UniProtKB-ARBA"/>
</dbReference>
<dbReference type="SUPFAM" id="SSF53098">
    <property type="entry name" value="Ribonuclease H-like"/>
    <property type="match status" value="1"/>
</dbReference>
<comment type="subcellular location">
    <subcellularLocation>
        <location evidence="1">Membrane</location>
        <topology evidence="1">Multi-pass membrane protein</topology>
    </subcellularLocation>
</comment>
<dbReference type="EMBL" id="QCYY01001488">
    <property type="protein sequence ID" value="ROT77725.1"/>
    <property type="molecule type" value="Genomic_DNA"/>
</dbReference>
<keyword evidence="3" id="KW-0548">Nucleotidyltransferase</keyword>
<dbReference type="PROSITE" id="PS50994">
    <property type="entry name" value="INTEGRASE"/>
    <property type="match status" value="1"/>
</dbReference>
<reference evidence="12 13" key="1">
    <citation type="submission" date="2018-04" db="EMBL/GenBank/DDBJ databases">
        <authorList>
            <person name="Zhang X."/>
            <person name="Yuan J."/>
            <person name="Li F."/>
            <person name="Xiang J."/>
        </authorList>
    </citation>
    <scope>NUCLEOTIDE SEQUENCE [LARGE SCALE GENOMIC DNA]</scope>
    <source>
        <tissue evidence="12">Muscle</tissue>
    </source>
</reference>
<dbReference type="AlphaFoldDB" id="A0A423TMR3"/>
<feature type="transmembrane region" description="Helical" evidence="10">
    <location>
        <begin position="140"/>
        <end position="162"/>
    </location>
</feature>
<keyword evidence="10" id="KW-0812">Transmembrane</keyword>
<evidence type="ECO:0000313" key="12">
    <source>
        <dbReference type="EMBL" id="ROT77725.1"/>
    </source>
</evidence>
<dbReference type="InterPro" id="IPR050951">
    <property type="entry name" value="Retrovirus_Pol_polyprotein"/>
</dbReference>
<dbReference type="SUPFAM" id="SSF90112">
    <property type="entry name" value="Neurotransmitter-gated ion-channel transmembrane pore"/>
    <property type="match status" value="1"/>
</dbReference>
<evidence type="ECO:0000256" key="4">
    <source>
        <dbReference type="ARBA" id="ARBA00022722"/>
    </source>
</evidence>
<keyword evidence="2" id="KW-0808">Transferase</keyword>
<proteinExistence type="predicted"/>
<evidence type="ECO:0000256" key="1">
    <source>
        <dbReference type="ARBA" id="ARBA00004141"/>
    </source>
</evidence>
<evidence type="ECO:0000259" key="11">
    <source>
        <dbReference type="PROSITE" id="PS50994"/>
    </source>
</evidence>
<dbReference type="CDD" id="cd09274">
    <property type="entry name" value="RNase_HI_RT_Ty3"/>
    <property type="match status" value="1"/>
</dbReference>
<dbReference type="FunFam" id="3.30.420.10:FF:000032">
    <property type="entry name" value="Retrovirus-related Pol polyprotein from transposon 297-like Protein"/>
    <property type="match status" value="1"/>
</dbReference>
<dbReference type="Pfam" id="PF00665">
    <property type="entry name" value="rve"/>
    <property type="match status" value="1"/>
</dbReference>
<comment type="caution">
    <text evidence="12">The sequence shown here is derived from an EMBL/GenBank/DDBJ whole genome shotgun (WGS) entry which is preliminary data.</text>
</comment>
<keyword evidence="5" id="KW-0255">Endonuclease</keyword>
<evidence type="ECO:0000256" key="9">
    <source>
        <dbReference type="SAM" id="MobiDB-lite"/>
    </source>
</evidence>
<dbReference type="PANTHER" id="PTHR37984">
    <property type="entry name" value="PROTEIN CBG26694"/>
    <property type="match status" value="1"/>
</dbReference>
<dbReference type="Gene3D" id="2.70.170.10">
    <property type="entry name" value="Neurotransmitter-gated ion-channel ligand-binding domain"/>
    <property type="match status" value="1"/>
</dbReference>
<dbReference type="Proteomes" id="UP000283509">
    <property type="component" value="Unassembled WGS sequence"/>
</dbReference>
<evidence type="ECO:0000313" key="13">
    <source>
        <dbReference type="Proteomes" id="UP000283509"/>
    </source>
</evidence>
<accession>A0A423TMR3</accession>
<keyword evidence="8 10" id="KW-0472">Membrane</keyword>
<evidence type="ECO:0000256" key="10">
    <source>
        <dbReference type="SAM" id="Phobius"/>
    </source>
</evidence>
<dbReference type="InterPro" id="IPR036734">
    <property type="entry name" value="Neur_chan_lig-bd_sf"/>
</dbReference>
<evidence type="ECO:0000256" key="2">
    <source>
        <dbReference type="ARBA" id="ARBA00022679"/>
    </source>
</evidence>
<evidence type="ECO:0000256" key="3">
    <source>
        <dbReference type="ARBA" id="ARBA00022695"/>
    </source>
</evidence>
<reference evidence="12 13" key="2">
    <citation type="submission" date="2019-01" db="EMBL/GenBank/DDBJ databases">
        <title>The decoding of complex shrimp genome reveals the adaptation for benthos swimmer, frequently molting mechanism and breeding impact on genome.</title>
        <authorList>
            <person name="Sun Y."/>
            <person name="Gao Y."/>
            <person name="Yu Y."/>
        </authorList>
    </citation>
    <scope>NUCLEOTIDE SEQUENCE [LARGE SCALE GENOMIC DNA]</scope>
    <source>
        <tissue evidence="12">Muscle</tissue>
    </source>
</reference>
<dbReference type="InterPro" id="IPR001584">
    <property type="entry name" value="Integrase_cat-core"/>
</dbReference>
<dbReference type="Gene3D" id="3.30.420.10">
    <property type="entry name" value="Ribonuclease H-like superfamily/Ribonuclease H"/>
    <property type="match status" value="1"/>
</dbReference>
<dbReference type="InterPro" id="IPR043502">
    <property type="entry name" value="DNA/RNA_pol_sf"/>
</dbReference>
<evidence type="ECO:0000256" key="8">
    <source>
        <dbReference type="ARBA" id="ARBA00023136"/>
    </source>
</evidence>
<organism evidence="12 13">
    <name type="scientific">Penaeus vannamei</name>
    <name type="common">Whiteleg shrimp</name>
    <name type="synonym">Litopenaeus vannamei</name>
    <dbReference type="NCBI Taxonomy" id="6689"/>
    <lineage>
        <taxon>Eukaryota</taxon>
        <taxon>Metazoa</taxon>
        <taxon>Ecdysozoa</taxon>
        <taxon>Arthropoda</taxon>
        <taxon>Crustacea</taxon>
        <taxon>Multicrustacea</taxon>
        <taxon>Malacostraca</taxon>
        <taxon>Eumalacostraca</taxon>
        <taxon>Eucarida</taxon>
        <taxon>Decapoda</taxon>
        <taxon>Dendrobranchiata</taxon>
        <taxon>Penaeoidea</taxon>
        <taxon>Penaeidae</taxon>
        <taxon>Penaeus</taxon>
    </lineage>
</organism>
<sequence>MWMPQFQILDLVDAKYKLLENIVIVSTSKGAQLPVFNSIKRDPFYPGKDNNITSSSQHTAQITCSFDLYVYPFDVQMCSIRLRLPHSYVNNVYFDVNKGSAFFTGKQDLALYTISNVHYDSRSDKTNLAINFELCRRQGLVLMTTFIPSMLLLLVSWATLFIKQEALNVRAGMALTTLLILYTLFANFSRSIPQTDIVKLRKTLSQQERPQPPESKIGQEKNPTLTPPRSHEPTICGVRVPVTPTPRQQTAPPAEAKVPCQRLLNPPFSDLYSPSRLEEAYLYLTSNSPISQSANSTCLLPPPSAQHHIALPRTLKPAERSYHTTDRELLAITYALRHFRELILGYKIEVHTDHSALTTALHGRDPHGRRARAIEVLAEYDVTIVYLPGRQNVVADALSRAPLPSPAELQACSTNQPAPALRYDVPDFPFEKVSCDTLSGFVTTRSGNKHILVFVDNFTRYCELVPVPNKSAKVVAKAFHDFIQRYTTPTYFSCDNGTEFQNEVMDNLCKIMNVTRVNILPYRPQSNGITERLNGSILTFMRSLVDTTSDNWDDLLLTIQSAINSTFHSSLGDTPHFLLYGSDKRLPYDLFQTRRKPEYSDSYAEYL</sequence>
<keyword evidence="7" id="KW-0695">RNA-directed DNA polymerase</keyword>
<name>A0A423TMR3_PENVA</name>
<keyword evidence="10" id="KW-1133">Transmembrane helix</keyword>
<dbReference type="SUPFAM" id="SSF63712">
    <property type="entry name" value="Nicotinic receptor ligand binding domain-like"/>
    <property type="match status" value="1"/>
</dbReference>
<dbReference type="GO" id="GO:0016020">
    <property type="term" value="C:membrane"/>
    <property type="evidence" value="ECO:0007669"/>
    <property type="project" value="UniProtKB-SubCell"/>
</dbReference>
<protein>
    <recommendedName>
        <fullName evidence="11">Integrase catalytic domain-containing protein</fullName>
    </recommendedName>
</protein>
<keyword evidence="13" id="KW-1185">Reference proteome</keyword>
<dbReference type="InterPro" id="IPR036397">
    <property type="entry name" value="RNaseH_sf"/>
</dbReference>
<dbReference type="PANTHER" id="PTHR37984:SF5">
    <property type="entry name" value="PROTEIN NYNRIN-LIKE"/>
    <property type="match status" value="1"/>
</dbReference>
<dbReference type="Pfam" id="PF17917">
    <property type="entry name" value="RT_RNaseH"/>
    <property type="match status" value="1"/>
</dbReference>
<dbReference type="GO" id="GO:0005230">
    <property type="term" value="F:extracellular ligand-gated monoatomic ion channel activity"/>
    <property type="evidence" value="ECO:0007669"/>
    <property type="project" value="InterPro"/>
</dbReference>
<feature type="transmembrane region" description="Helical" evidence="10">
    <location>
        <begin position="169"/>
        <end position="188"/>
    </location>
</feature>
<dbReference type="InterPro" id="IPR018000">
    <property type="entry name" value="Neurotransmitter_ion_chnl_CS"/>
</dbReference>
<dbReference type="GO" id="GO:0016787">
    <property type="term" value="F:hydrolase activity"/>
    <property type="evidence" value="ECO:0007669"/>
    <property type="project" value="UniProtKB-KW"/>
</dbReference>
<feature type="compositionally biased region" description="Low complexity" evidence="9">
    <location>
        <begin position="238"/>
        <end position="254"/>
    </location>
</feature>
<evidence type="ECO:0000256" key="5">
    <source>
        <dbReference type="ARBA" id="ARBA00022759"/>
    </source>
</evidence>
<dbReference type="PROSITE" id="PS00236">
    <property type="entry name" value="NEUROTR_ION_CHANNEL"/>
    <property type="match status" value="1"/>
</dbReference>
<dbReference type="SUPFAM" id="SSF56672">
    <property type="entry name" value="DNA/RNA polymerases"/>
    <property type="match status" value="1"/>
</dbReference>
<dbReference type="Gene3D" id="1.20.58.390">
    <property type="entry name" value="Neurotransmitter-gated ion-channel transmembrane domain"/>
    <property type="match status" value="1"/>
</dbReference>
<dbReference type="InterPro" id="IPR041373">
    <property type="entry name" value="RT_RNaseH"/>
</dbReference>
<dbReference type="GO" id="GO:0003964">
    <property type="term" value="F:RNA-directed DNA polymerase activity"/>
    <property type="evidence" value="ECO:0007669"/>
    <property type="project" value="UniProtKB-KW"/>
</dbReference>
<feature type="region of interest" description="Disordered" evidence="9">
    <location>
        <begin position="204"/>
        <end position="257"/>
    </location>
</feature>
<dbReference type="InterPro" id="IPR012337">
    <property type="entry name" value="RNaseH-like_sf"/>
</dbReference>
<dbReference type="GO" id="GO:0004519">
    <property type="term" value="F:endonuclease activity"/>
    <property type="evidence" value="ECO:0007669"/>
    <property type="project" value="UniProtKB-KW"/>
</dbReference>
<dbReference type="STRING" id="6689.A0A423TMR3"/>
<dbReference type="OrthoDB" id="6382856at2759"/>
<dbReference type="InterPro" id="IPR038050">
    <property type="entry name" value="Neuro_actylchol_rec"/>
</dbReference>
<keyword evidence="6" id="KW-0378">Hydrolase</keyword>
<dbReference type="InterPro" id="IPR036719">
    <property type="entry name" value="Neuro-gated_channel_TM_sf"/>
</dbReference>
<feature type="domain" description="Integrase catalytic" evidence="11">
    <location>
        <begin position="425"/>
        <end position="583"/>
    </location>
</feature>
<evidence type="ECO:0000256" key="6">
    <source>
        <dbReference type="ARBA" id="ARBA00022801"/>
    </source>
</evidence>
<evidence type="ECO:0000256" key="7">
    <source>
        <dbReference type="ARBA" id="ARBA00022918"/>
    </source>
</evidence>
<gene>
    <name evidence="12" type="ORF">C7M84_003587</name>
</gene>
<dbReference type="GO" id="GO:0015074">
    <property type="term" value="P:DNA integration"/>
    <property type="evidence" value="ECO:0007669"/>
    <property type="project" value="InterPro"/>
</dbReference>
<dbReference type="GO" id="GO:0003676">
    <property type="term" value="F:nucleic acid binding"/>
    <property type="evidence" value="ECO:0007669"/>
    <property type="project" value="InterPro"/>
</dbReference>